<reference evidence="3" key="1">
    <citation type="submission" date="2021-02" db="EMBL/GenBank/DDBJ databases">
        <authorList>
            <person name="Nowell W R."/>
        </authorList>
    </citation>
    <scope>NUCLEOTIDE SEQUENCE</scope>
</reference>
<dbReference type="AlphaFoldDB" id="A0A819T5Q8"/>
<evidence type="ECO:0000256" key="1">
    <source>
        <dbReference type="SAM" id="MobiDB-lite"/>
    </source>
</evidence>
<evidence type="ECO:0000313" key="4">
    <source>
        <dbReference type="Proteomes" id="UP000663823"/>
    </source>
</evidence>
<gene>
    <name evidence="3" type="ORF">OTI717_LOCUS32748</name>
    <name evidence="2" type="ORF">RFH988_LOCUS36498</name>
</gene>
<feature type="region of interest" description="Disordered" evidence="1">
    <location>
        <begin position="1"/>
        <end position="32"/>
    </location>
</feature>
<feature type="non-terminal residue" evidence="3">
    <location>
        <position position="84"/>
    </location>
</feature>
<organism evidence="3 4">
    <name type="scientific">Rotaria sordida</name>
    <dbReference type="NCBI Taxonomy" id="392033"/>
    <lineage>
        <taxon>Eukaryota</taxon>
        <taxon>Metazoa</taxon>
        <taxon>Spiralia</taxon>
        <taxon>Gnathifera</taxon>
        <taxon>Rotifera</taxon>
        <taxon>Eurotatoria</taxon>
        <taxon>Bdelloidea</taxon>
        <taxon>Philodinida</taxon>
        <taxon>Philodinidae</taxon>
        <taxon>Rotaria</taxon>
    </lineage>
</organism>
<comment type="caution">
    <text evidence="3">The sequence shown here is derived from an EMBL/GenBank/DDBJ whole genome shotgun (WGS) entry which is preliminary data.</text>
</comment>
<evidence type="ECO:0000313" key="2">
    <source>
        <dbReference type="EMBL" id="CAF1444872.1"/>
    </source>
</evidence>
<protein>
    <submittedName>
        <fullName evidence="3">Uncharacterized protein</fullName>
    </submittedName>
</protein>
<feature type="compositionally biased region" description="Basic and acidic residues" evidence="1">
    <location>
        <begin position="1"/>
        <end position="25"/>
    </location>
</feature>
<proteinExistence type="predicted"/>
<dbReference type="Proteomes" id="UP000663823">
    <property type="component" value="Unassembled WGS sequence"/>
</dbReference>
<dbReference type="Proteomes" id="UP000663882">
    <property type="component" value="Unassembled WGS sequence"/>
</dbReference>
<accession>A0A819T5Q8</accession>
<dbReference type="EMBL" id="CAJNOO010006333">
    <property type="protein sequence ID" value="CAF1444872.1"/>
    <property type="molecule type" value="Genomic_DNA"/>
</dbReference>
<sequence length="84" mass="9806">MLENSSDHNDSSNHQHDNIEKENTKNNRRSIPLTRQVIVVDDNWIMKPLRNENKFIQSTNQGEATLLETEQDETSFLNSNQRPV</sequence>
<name>A0A819T5Q8_9BILA</name>
<dbReference type="EMBL" id="CAJOAX010010295">
    <property type="protein sequence ID" value="CAF4072447.1"/>
    <property type="molecule type" value="Genomic_DNA"/>
</dbReference>
<evidence type="ECO:0000313" key="3">
    <source>
        <dbReference type="EMBL" id="CAF4072447.1"/>
    </source>
</evidence>